<dbReference type="EMBL" id="FOGG01000024">
    <property type="protein sequence ID" value="SER99022.1"/>
    <property type="molecule type" value="Genomic_DNA"/>
</dbReference>
<proteinExistence type="inferred from homology"/>
<accession>A0A1H9TPE8</accession>
<keyword evidence="9" id="KW-1185">Reference proteome</keyword>
<protein>
    <submittedName>
        <fullName evidence="8">RagB/SusD domain-containing protein</fullName>
    </submittedName>
</protein>
<dbReference type="AlphaFoldDB" id="A0A1H9TPE8"/>
<dbReference type="SUPFAM" id="SSF48452">
    <property type="entry name" value="TPR-like"/>
    <property type="match status" value="1"/>
</dbReference>
<evidence type="ECO:0000313" key="8">
    <source>
        <dbReference type="EMBL" id="SER99022.1"/>
    </source>
</evidence>
<dbReference type="InterPro" id="IPR033985">
    <property type="entry name" value="SusD-like_N"/>
</dbReference>
<evidence type="ECO:0000256" key="2">
    <source>
        <dbReference type="ARBA" id="ARBA00006275"/>
    </source>
</evidence>
<feature type="domain" description="RagB/SusD" evidence="6">
    <location>
        <begin position="362"/>
        <end position="509"/>
    </location>
</feature>
<dbReference type="Pfam" id="PF14322">
    <property type="entry name" value="SusD-like_3"/>
    <property type="match status" value="1"/>
</dbReference>
<organism evidence="8 9">
    <name type="scientific">Pedobacter rhizosphaerae</name>
    <dbReference type="NCBI Taxonomy" id="390241"/>
    <lineage>
        <taxon>Bacteria</taxon>
        <taxon>Pseudomonadati</taxon>
        <taxon>Bacteroidota</taxon>
        <taxon>Sphingobacteriia</taxon>
        <taxon>Sphingobacteriales</taxon>
        <taxon>Sphingobacteriaceae</taxon>
        <taxon>Pedobacter</taxon>
    </lineage>
</organism>
<dbReference type="Pfam" id="PF07980">
    <property type="entry name" value="SusD_RagB"/>
    <property type="match status" value="1"/>
</dbReference>
<comment type="subcellular location">
    <subcellularLocation>
        <location evidence="1">Cell outer membrane</location>
    </subcellularLocation>
</comment>
<evidence type="ECO:0000256" key="1">
    <source>
        <dbReference type="ARBA" id="ARBA00004442"/>
    </source>
</evidence>
<keyword evidence="4" id="KW-0472">Membrane</keyword>
<dbReference type="Gene3D" id="1.25.40.390">
    <property type="match status" value="1"/>
</dbReference>
<dbReference type="STRING" id="390241.SAMN04488023_12416"/>
<comment type="similarity">
    <text evidence="2">Belongs to the SusD family.</text>
</comment>
<reference evidence="8 9" key="1">
    <citation type="submission" date="2016-10" db="EMBL/GenBank/DDBJ databases">
        <authorList>
            <person name="de Groot N.N."/>
        </authorList>
    </citation>
    <scope>NUCLEOTIDE SEQUENCE [LARGE SCALE GENOMIC DNA]</scope>
    <source>
        <strain evidence="8 9">DSM 18610</strain>
    </source>
</reference>
<feature type="domain" description="SusD-like N-terminal" evidence="7">
    <location>
        <begin position="56"/>
        <end position="232"/>
    </location>
</feature>
<dbReference type="InterPro" id="IPR012944">
    <property type="entry name" value="SusD_RagB_dom"/>
</dbReference>
<dbReference type="InterPro" id="IPR011990">
    <property type="entry name" value="TPR-like_helical_dom_sf"/>
</dbReference>
<keyword evidence="3" id="KW-0732">Signal</keyword>
<gene>
    <name evidence="8" type="ORF">SAMN04488023_12416</name>
</gene>
<evidence type="ECO:0000259" key="6">
    <source>
        <dbReference type="Pfam" id="PF07980"/>
    </source>
</evidence>
<evidence type="ECO:0000256" key="4">
    <source>
        <dbReference type="ARBA" id="ARBA00023136"/>
    </source>
</evidence>
<sequence length="509" mass="56391">MLVYKEGIIMKKNQIKIFTLAFALLISFNACKKEVKPSTAIDDESALTNPGDIETATIGTYAVLRNATYVRSAHFLTEYQGDNIAQGQPSSDDLSRCYRYTHIPTGTHGSNFWKQAFYVIVAANKIIAAIPDNASVELKQLKGENLFLKGMMEFNLVRVFGRPYTQDNGASAGVPILKEGTNDSAPSRKPVKEVYEAAIADLLKAADLMTVSKPDIFASKEVAYALLSRIYLNMGDNANAIKYADLVINSGRYTLLQGTDYSGYFTKIPEENKETIFAIRYTKTEDQDFGAIGSMYYSGTPGSLSTPGPQGSTGYAEIYASQQYVAELDKNPTDLRHSFIAPYKVNGVLQNNTKIAPNVPMYYVTKYNLQEGIANLSSPVYLRLAEMYLNKAEAYAKQGNGQLALDNVNLIRTRATIPALTLTGIAAANKSALDVVLEERRLEFAFEGQRAYDLFRNNRPMVRNYPGTHALNNTPTTIITQTILPTDARVIFYVPQYEIDNNKNLSQNP</sequence>
<dbReference type="Proteomes" id="UP000199572">
    <property type="component" value="Unassembled WGS sequence"/>
</dbReference>
<dbReference type="OrthoDB" id="1080118at2"/>
<evidence type="ECO:0000256" key="5">
    <source>
        <dbReference type="ARBA" id="ARBA00023237"/>
    </source>
</evidence>
<evidence type="ECO:0000256" key="3">
    <source>
        <dbReference type="ARBA" id="ARBA00022729"/>
    </source>
</evidence>
<evidence type="ECO:0000259" key="7">
    <source>
        <dbReference type="Pfam" id="PF14322"/>
    </source>
</evidence>
<keyword evidence="5" id="KW-0998">Cell outer membrane</keyword>
<name>A0A1H9TPE8_9SPHI</name>
<dbReference type="CDD" id="cd08977">
    <property type="entry name" value="SusD"/>
    <property type="match status" value="1"/>
</dbReference>
<evidence type="ECO:0000313" key="9">
    <source>
        <dbReference type="Proteomes" id="UP000199572"/>
    </source>
</evidence>
<dbReference type="GO" id="GO:0009279">
    <property type="term" value="C:cell outer membrane"/>
    <property type="evidence" value="ECO:0007669"/>
    <property type="project" value="UniProtKB-SubCell"/>
</dbReference>